<accession>A0A2M7G1E6</accession>
<dbReference type="EMBL" id="PFFQ01000052">
    <property type="protein sequence ID" value="PIW15529.1"/>
    <property type="molecule type" value="Genomic_DNA"/>
</dbReference>
<dbReference type="InterPro" id="IPR011008">
    <property type="entry name" value="Dimeric_a/b-barrel"/>
</dbReference>
<gene>
    <name evidence="1" type="ORF">COW36_17060</name>
</gene>
<dbReference type="AlphaFoldDB" id="A0A2M7G1E6"/>
<proteinExistence type="predicted"/>
<sequence length="120" mass="13328">MIMKKFLAIYLGTPTGAKMEQWNALEPEERKAKEKAGMEGWFAFMQAHEKTFADPGSPIGKTKVVNETGIADTHNAISGYTILYAESHEAAAALFENHPHFSIFPGESVEIMEILPMPQM</sequence>
<evidence type="ECO:0000313" key="2">
    <source>
        <dbReference type="Proteomes" id="UP000231019"/>
    </source>
</evidence>
<dbReference type="SUPFAM" id="SSF54909">
    <property type="entry name" value="Dimeric alpha+beta barrel"/>
    <property type="match status" value="1"/>
</dbReference>
<organism evidence="1 2">
    <name type="scientific">bacterium (Candidatus Blackallbacteria) CG17_big_fil_post_rev_8_21_14_2_50_48_46</name>
    <dbReference type="NCBI Taxonomy" id="2014261"/>
    <lineage>
        <taxon>Bacteria</taxon>
        <taxon>Candidatus Blackallbacteria</taxon>
    </lineage>
</organism>
<evidence type="ECO:0008006" key="3">
    <source>
        <dbReference type="Google" id="ProtNLM"/>
    </source>
</evidence>
<evidence type="ECO:0000313" key="1">
    <source>
        <dbReference type="EMBL" id="PIW15529.1"/>
    </source>
</evidence>
<protein>
    <recommendedName>
        <fullName evidence="3">YCII-related domain-containing protein</fullName>
    </recommendedName>
</protein>
<comment type="caution">
    <text evidence="1">The sequence shown here is derived from an EMBL/GenBank/DDBJ whole genome shotgun (WGS) entry which is preliminary data.</text>
</comment>
<dbReference type="Proteomes" id="UP000231019">
    <property type="component" value="Unassembled WGS sequence"/>
</dbReference>
<name>A0A2M7G1E6_9BACT</name>
<reference evidence="1 2" key="1">
    <citation type="submission" date="2017-09" db="EMBL/GenBank/DDBJ databases">
        <title>Depth-based differentiation of microbial function through sediment-hosted aquifers and enrichment of novel symbionts in the deep terrestrial subsurface.</title>
        <authorList>
            <person name="Probst A.J."/>
            <person name="Ladd B."/>
            <person name="Jarett J.K."/>
            <person name="Geller-Mcgrath D.E."/>
            <person name="Sieber C.M."/>
            <person name="Emerson J.B."/>
            <person name="Anantharaman K."/>
            <person name="Thomas B.C."/>
            <person name="Malmstrom R."/>
            <person name="Stieglmeier M."/>
            <person name="Klingl A."/>
            <person name="Woyke T."/>
            <person name="Ryan C.M."/>
            <person name="Banfield J.F."/>
        </authorList>
    </citation>
    <scope>NUCLEOTIDE SEQUENCE [LARGE SCALE GENOMIC DNA]</scope>
    <source>
        <strain evidence="1">CG17_big_fil_post_rev_8_21_14_2_50_48_46</strain>
    </source>
</reference>